<name>A0A0M8PD61_9EURO</name>
<gene>
    <name evidence="1" type="ORF">ACN38_g3330</name>
</gene>
<reference evidence="1 2" key="1">
    <citation type="submission" date="2015-08" db="EMBL/GenBank/DDBJ databases">
        <title>Genome sequencing of Penicillium nordicum.</title>
        <authorList>
            <person name="Nguyen H.D."/>
            <person name="Seifert K.A."/>
        </authorList>
    </citation>
    <scope>NUCLEOTIDE SEQUENCE [LARGE SCALE GENOMIC DNA]</scope>
    <source>
        <strain evidence="1 2">DAOMC 185683</strain>
    </source>
</reference>
<accession>A0A0M8PD61</accession>
<organism evidence="1 2">
    <name type="scientific">Penicillium nordicum</name>
    <dbReference type="NCBI Taxonomy" id="229535"/>
    <lineage>
        <taxon>Eukaryota</taxon>
        <taxon>Fungi</taxon>
        <taxon>Dikarya</taxon>
        <taxon>Ascomycota</taxon>
        <taxon>Pezizomycotina</taxon>
        <taxon>Eurotiomycetes</taxon>
        <taxon>Eurotiomycetidae</taxon>
        <taxon>Eurotiales</taxon>
        <taxon>Aspergillaceae</taxon>
        <taxon>Penicillium</taxon>
    </lineage>
</organism>
<keyword evidence="2" id="KW-1185">Reference proteome</keyword>
<sequence length="73" mass="7795">MSGICPTMGLILTVRASYEAYSGAKTVYQSLAAALLATQHEAYVLVDETGTLLLHSPIGLILRDEQPLCQAIC</sequence>
<comment type="caution">
    <text evidence="1">The sequence shown here is derived from an EMBL/GenBank/DDBJ whole genome shotgun (WGS) entry which is preliminary data.</text>
</comment>
<dbReference type="AlphaFoldDB" id="A0A0M8PD61"/>
<proteinExistence type="predicted"/>
<dbReference type="EMBL" id="LHQQ01000039">
    <property type="protein sequence ID" value="KOS45721.1"/>
    <property type="molecule type" value="Genomic_DNA"/>
</dbReference>
<evidence type="ECO:0000313" key="1">
    <source>
        <dbReference type="EMBL" id="KOS45721.1"/>
    </source>
</evidence>
<protein>
    <submittedName>
        <fullName evidence="1">Uncharacterized protein</fullName>
    </submittedName>
</protein>
<evidence type="ECO:0000313" key="2">
    <source>
        <dbReference type="Proteomes" id="UP000037696"/>
    </source>
</evidence>
<dbReference type="Proteomes" id="UP000037696">
    <property type="component" value="Unassembled WGS sequence"/>
</dbReference>